<keyword evidence="5" id="KW-0067">ATP-binding</keyword>
<dbReference type="GO" id="GO:0006281">
    <property type="term" value="P:DNA repair"/>
    <property type="evidence" value="ECO:0007669"/>
    <property type="project" value="TreeGrafter"/>
</dbReference>
<dbReference type="OrthoDB" id="4199794at2759"/>
<dbReference type="InterPro" id="IPR027417">
    <property type="entry name" value="P-loop_NTPase"/>
</dbReference>
<dbReference type="FunFam" id="3.40.50.300:FF:000107">
    <property type="entry name" value="Replication factor C subunit 4"/>
    <property type="match status" value="1"/>
</dbReference>
<evidence type="ECO:0000259" key="8">
    <source>
        <dbReference type="SMART" id="SM00382"/>
    </source>
</evidence>
<reference evidence="11" key="2">
    <citation type="submission" date="2016-04" db="EMBL/GenBank/DDBJ databases">
        <authorList>
            <person name="Guldener U."/>
            <person name="Guldener U."/>
        </authorList>
    </citation>
    <scope>NUCLEOTIDE SEQUENCE [LARGE SCALE GENOMIC DNA]</scope>
    <source>
        <strain evidence="11">UB2112</strain>
    </source>
</reference>
<dbReference type="EMBL" id="LT558117">
    <property type="protein sequence ID" value="SAM59078.1"/>
    <property type="molecule type" value="Genomic_DNA"/>
</dbReference>
<evidence type="ECO:0000256" key="1">
    <source>
        <dbReference type="ARBA" id="ARBA00004123"/>
    </source>
</evidence>
<dbReference type="SMART" id="SM00382">
    <property type="entry name" value="AAA"/>
    <property type="match status" value="1"/>
</dbReference>
<reference evidence="9" key="1">
    <citation type="submission" date="2016-04" db="EMBL/GenBank/DDBJ databases">
        <authorList>
            <person name="Evans L.H."/>
            <person name="Alamgir A."/>
            <person name="Owens N."/>
            <person name="Weber N.D."/>
            <person name="Virtaneva K."/>
            <person name="Barbian K."/>
            <person name="Babar A."/>
            <person name="Rosenke K."/>
        </authorList>
    </citation>
    <scope>NUCLEOTIDE SEQUENCE</scope>
    <source>
        <strain evidence="9">UB2112</strain>
    </source>
</reference>
<evidence type="ECO:0000256" key="7">
    <source>
        <dbReference type="ARBA" id="ARBA00070186"/>
    </source>
</evidence>
<dbReference type="PANTHER" id="PTHR11669:SF5">
    <property type="entry name" value="REPLICATION FACTOR C SUBUNIT 2"/>
    <property type="match status" value="1"/>
</dbReference>
<reference evidence="10" key="3">
    <citation type="submission" date="2018-08" db="EMBL/GenBank/DDBJ databases">
        <authorList>
            <person name="Guldener U."/>
        </authorList>
    </citation>
    <scope>NUCLEOTIDE SEQUENCE</scope>
    <source>
        <strain evidence="10">UB2</strain>
    </source>
</reference>
<dbReference type="GO" id="GO:0016887">
    <property type="term" value="F:ATP hydrolysis activity"/>
    <property type="evidence" value="ECO:0007669"/>
    <property type="project" value="InterPro"/>
</dbReference>
<dbReference type="CDD" id="cd18140">
    <property type="entry name" value="HLD_clamp_RFC"/>
    <property type="match status" value="1"/>
</dbReference>
<evidence type="ECO:0000256" key="5">
    <source>
        <dbReference type="ARBA" id="ARBA00022840"/>
    </source>
</evidence>
<dbReference type="Gene3D" id="1.20.272.10">
    <property type="match status" value="1"/>
</dbReference>
<dbReference type="GO" id="GO:0031389">
    <property type="term" value="C:Rad17 RFC-like complex"/>
    <property type="evidence" value="ECO:0007669"/>
    <property type="project" value="TreeGrafter"/>
</dbReference>
<gene>
    <name evidence="10" type="ORF">UBRO2_01973</name>
    <name evidence="9" type="ORF">UBRO_01119</name>
</gene>
<keyword evidence="3" id="KW-0235">DNA replication</keyword>
<dbReference type="GO" id="GO:0005663">
    <property type="term" value="C:DNA replication factor C complex"/>
    <property type="evidence" value="ECO:0007669"/>
    <property type="project" value="TreeGrafter"/>
</dbReference>
<sequence length="343" mass="38074">MTQDSGSSAAPAATATVTGYELPWVEKYRPLRLDDVVGNRDTIDRLKVIQNDGNCPHLLISGLPGIGKTTSVLCLARALLGDAYKEGVLELNASDERGVDIVRNKIKNFAQKKVSLPPGRHKIVILDEADSMTPAAQQALRRTMEIYSNTTRFCFACNQSNKIIEPIQSRCAILRYAKVRDEQILKRLLEICKMEGVEYSDEGLGAIIFTSEGDMRQAINNLQSTWTGLGFVNPENVFKVCDQPHPFLIRSLLMACKKGVVDEAMEKLDEIWSKGYAAVDIVTTLFRVVKTLDGVQEATKLEFIKEIGWTHMKILEGVATVVQLGGLIARLCKLSMDPKQFQV</sequence>
<evidence type="ECO:0000256" key="4">
    <source>
        <dbReference type="ARBA" id="ARBA00022741"/>
    </source>
</evidence>
<dbReference type="InterPro" id="IPR047854">
    <property type="entry name" value="RFC_lid"/>
</dbReference>
<protein>
    <recommendedName>
        <fullName evidence="7">Replication factor C subunit 4</fullName>
    </recommendedName>
</protein>
<dbReference type="InterPro" id="IPR003593">
    <property type="entry name" value="AAA+_ATPase"/>
</dbReference>
<dbReference type="InterPro" id="IPR003959">
    <property type="entry name" value="ATPase_AAA_core"/>
</dbReference>
<dbReference type="Proteomes" id="UP000658997">
    <property type="component" value="Unassembled WGS sequence"/>
</dbReference>
<feature type="domain" description="AAA+ ATPase" evidence="8">
    <location>
        <begin position="54"/>
        <end position="189"/>
    </location>
</feature>
<dbReference type="Gene3D" id="3.40.50.300">
    <property type="entry name" value="P-loop containing nucleotide triphosphate hydrolases"/>
    <property type="match status" value="1"/>
</dbReference>
<dbReference type="GO" id="GO:0006271">
    <property type="term" value="P:DNA strand elongation involved in DNA replication"/>
    <property type="evidence" value="ECO:0007669"/>
    <property type="project" value="UniProtKB-ARBA"/>
</dbReference>
<dbReference type="CDD" id="cd00009">
    <property type="entry name" value="AAA"/>
    <property type="match status" value="1"/>
</dbReference>
<dbReference type="Pfam" id="PF08542">
    <property type="entry name" value="Rep_fac_C"/>
    <property type="match status" value="1"/>
</dbReference>
<comment type="subcellular location">
    <subcellularLocation>
        <location evidence="1">Nucleus</location>
    </subcellularLocation>
</comment>
<dbReference type="EMBL" id="ULHB01000028">
    <property type="protein sequence ID" value="SYW77781.1"/>
    <property type="molecule type" value="Genomic_DNA"/>
</dbReference>
<dbReference type="Pfam" id="PF21960">
    <property type="entry name" value="RCF1-5-like_lid"/>
    <property type="match status" value="1"/>
</dbReference>
<comment type="similarity">
    <text evidence="2">Belongs to the activator 1 small subunits family.</text>
</comment>
<accession>A0A1K0FUX8</accession>
<keyword evidence="12" id="KW-1185">Reference proteome</keyword>
<evidence type="ECO:0000256" key="2">
    <source>
        <dbReference type="ARBA" id="ARBA00005378"/>
    </source>
</evidence>
<dbReference type="PANTHER" id="PTHR11669">
    <property type="entry name" value="REPLICATION FACTOR C / DNA POLYMERASE III GAMMA-TAU SUBUNIT"/>
    <property type="match status" value="1"/>
</dbReference>
<organism evidence="9 11">
    <name type="scientific">Ustilago bromivora</name>
    <dbReference type="NCBI Taxonomy" id="307758"/>
    <lineage>
        <taxon>Eukaryota</taxon>
        <taxon>Fungi</taxon>
        <taxon>Dikarya</taxon>
        <taxon>Basidiomycota</taxon>
        <taxon>Ustilaginomycotina</taxon>
        <taxon>Ustilaginomycetes</taxon>
        <taxon>Ustilaginales</taxon>
        <taxon>Ustilaginaceae</taxon>
        <taxon>Ustilago</taxon>
    </lineage>
</organism>
<dbReference type="GO" id="GO:0031390">
    <property type="term" value="C:Ctf18 RFC-like complex"/>
    <property type="evidence" value="ECO:0007669"/>
    <property type="project" value="TreeGrafter"/>
</dbReference>
<dbReference type="SUPFAM" id="SSF48019">
    <property type="entry name" value="post-AAA+ oligomerization domain-like"/>
    <property type="match status" value="1"/>
</dbReference>
<dbReference type="NCBIfam" id="NF001679">
    <property type="entry name" value="PRK00440.1"/>
    <property type="match status" value="1"/>
</dbReference>
<evidence type="ECO:0000313" key="11">
    <source>
        <dbReference type="Proteomes" id="UP000179920"/>
    </source>
</evidence>
<evidence type="ECO:0000256" key="6">
    <source>
        <dbReference type="ARBA" id="ARBA00023242"/>
    </source>
</evidence>
<dbReference type="SUPFAM" id="SSF52540">
    <property type="entry name" value="P-loop containing nucleoside triphosphate hydrolases"/>
    <property type="match status" value="1"/>
</dbReference>
<dbReference type="Gene3D" id="1.10.8.60">
    <property type="match status" value="1"/>
</dbReference>
<dbReference type="AlphaFoldDB" id="A0A1K0FUX8"/>
<evidence type="ECO:0000313" key="9">
    <source>
        <dbReference type="EMBL" id="SAM59078.1"/>
    </source>
</evidence>
<dbReference type="Pfam" id="PF00004">
    <property type="entry name" value="AAA"/>
    <property type="match status" value="1"/>
</dbReference>
<dbReference type="FunFam" id="1.20.272.10:FF:000015">
    <property type="entry name" value="Replication factor C subunit 4"/>
    <property type="match status" value="1"/>
</dbReference>
<name>A0A1K0FUX8_9BASI</name>
<dbReference type="GO" id="GO:0005524">
    <property type="term" value="F:ATP binding"/>
    <property type="evidence" value="ECO:0007669"/>
    <property type="project" value="UniProtKB-KW"/>
</dbReference>
<evidence type="ECO:0000313" key="10">
    <source>
        <dbReference type="EMBL" id="SYW77781.1"/>
    </source>
</evidence>
<dbReference type="InterPro" id="IPR050238">
    <property type="entry name" value="DNA_Rep/Repair_Clamp_Loader"/>
</dbReference>
<dbReference type="GO" id="GO:0031391">
    <property type="term" value="C:Elg1 RFC-like complex"/>
    <property type="evidence" value="ECO:0007669"/>
    <property type="project" value="TreeGrafter"/>
</dbReference>
<dbReference type="InterPro" id="IPR013748">
    <property type="entry name" value="Rep_factorC_C"/>
</dbReference>
<dbReference type="InterPro" id="IPR008921">
    <property type="entry name" value="DNA_pol3_clamp-load_cplx_C"/>
</dbReference>
<dbReference type="GO" id="GO:0003689">
    <property type="term" value="F:DNA clamp loader activity"/>
    <property type="evidence" value="ECO:0007669"/>
    <property type="project" value="TreeGrafter"/>
</dbReference>
<evidence type="ECO:0000313" key="12">
    <source>
        <dbReference type="Proteomes" id="UP000658997"/>
    </source>
</evidence>
<keyword evidence="6" id="KW-0539">Nucleus</keyword>
<proteinExistence type="inferred from homology"/>
<keyword evidence="4" id="KW-0547">Nucleotide-binding</keyword>
<dbReference type="FunFam" id="1.10.8.60:FF:000012">
    <property type="entry name" value="Replication factor C subunit 4"/>
    <property type="match status" value="1"/>
</dbReference>
<evidence type="ECO:0000256" key="3">
    <source>
        <dbReference type="ARBA" id="ARBA00022705"/>
    </source>
</evidence>
<dbReference type="GO" id="GO:0003677">
    <property type="term" value="F:DNA binding"/>
    <property type="evidence" value="ECO:0007669"/>
    <property type="project" value="InterPro"/>
</dbReference>
<dbReference type="Proteomes" id="UP000179920">
    <property type="component" value="Chromosome I"/>
</dbReference>